<gene>
    <name evidence="1" type="ORF">BN9_083030</name>
</gene>
<dbReference type="AlphaFoldDB" id="A0A024GK85"/>
<protein>
    <submittedName>
        <fullName evidence="1">Uncharacterized protein</fullName>
    </submittedName>
</protein>
<evidence type="ECO:0000313" key="1">
    <source>
        <dbReference type="EMBL" id="CCI47296.1"/>
    </source>
</evidence>
<proteinExistence type="predicted"/>
<evidence type="ECO:0000313" key="2">
    <source>
        <dbReference type="Proteomes" id="UP000053237"/>
    </source>
</evidence>
<name>A0A024GK85_9STRA</name>
<dbReference type="OrthoDB" id="165815at2759"/>
<dbReference type="Proteomes" id="UP000053237">
    <property type="component" value="Unassembled WGS sequence"/>
</dbReference>
<reference evidence="1 2" key="1">
    <citation type="submission" date="2012-05" db="EMBL/GenBank/DDBJ databases">
        <title>Recombination and specialization in a pathogen metapopulation.</title>
        <authorList>
            <person name="Gardiner A."/>
            <person name="Kemen E."/>
            <person name="Schultz-Larsen T."/>
            <person name="MacLean D."/>
            <person name="Van Oosterhout C."/>
            <person name="Jones J.D.G."/>
        </authorList>
    </citation>
    <scope>NUCLEOTIDE SEQUENCE [LARGE SCALE GENOMIC DNA]</scope>
    <source>
        <strain evidence="1 2">Ac Nc2</strain>
    </source>
</reference>
<keyword evidence="2" id="KW-1185">Reference proteome</keyword>
<accession>A0A024GK85</accession>
<dbReference type="InParanoid" id="A0A024GK85"/>
<comment type="caution">
    <text evidence="1">The sequence shown here is derived from an EMBL/GenBank/DDBJ whole genome shotgun (WGS) entry which is preliminary data.</text>
</comment>
<organism evidence="1 2">
    <name type="scientific">Albugo candida</name>
    <dbReference type="NCBI Taxonomy" id="65357"/>
    <lineage>
        <taxon>Eukaryota</taxon>
        <taxon>Sar</taxon>
        <taxon>Stramenopiles</taxon>
        <taxon>Oomycota</taxon>
        <taxon>Peronosporomycetes</taxon>
        <taxon>Albuginales</taxon>
        <taxon>Albuginaceae</taxon>
        <taxon>Albugo</taxon>
    </lineage>
</organism>
<dbReference type="EMBL" id="CAIX01000164">
    <property type="protein sequence ID" value="CCI47296.1"/>
    <property type="molecule type" value="Genomic_DNA"/>
</dbReference>
<sequence>MRGLPYGVGDDWTFYKRTMMNAFEESLLVQIAIGEEREDKIWNDDEKGEVKKSKARIKILIQRSLSMKLAKQVMMKSTGTEMWAELVSIYKGKKNPSMTAQKLYRLQASYTRLT</sequence>